<comment type="caution">
    <text evidence="1">The sequence shown here is derived from an EMBL/GenBank/DDBJ whole genome shotgun (WGS) entry which is preliminary data.</text>
</comment>
<gene>
    <name evidence="1" type="ORF">F444_21437</name>
</gene>
<sequence length="59" mass="6351">MPRSEKLKIQEIIKKYPDDFDGKAAIGVSVDSDASGSGKSDTEEVGTDKVYSWTGTLAK</sequence>
<dbReference type="EMBL" id="ANJA01003948">
    <property type="protein sequence ID" value="ETO60354.1"/>
    <property type="molecule type" value="Genomic_DNA"/>
</dbReference>
<reference evidence="1 2" key="1">
    <citation type="submission" date="2013-11" db="EMBL/GenBank/DDBJ databases">
        <title>The Genome Sequence of Phytophthora parasitica P1976.</title>
        <authorList>
            <consortium name="The Broad Institute Genomics Platform"/>
            <person name="Russ C."/>
            <person name="Tyler B."/>
            <person name="Panabieres F."/>
            <person name="Shan W."/>
            <person name="Tripathy S."/>
            <person name="Grunwald N."/>
            <person name="Machado M."/>
            <person name="Johnson C.S."/>
            <person name="Walker B."/>
            <person name="Young S."/>
            <person name="Zeng Q."/>
            <person name="Gargeya S."/>
            <person name="Fitzgerald M."/>
            <person name="Haas B."/>
            <person name="Abouelleil A."/>
            <person name="Allen A.W."/>
            <person name="Alvarado L."/>
            <person name="Arachchi H.M."/>
            <person name="Berlin A.M."/>
            <person name="Chapman S.B."/>
            <person name="Gainer-Dewar J."/>
            <person name="Goldberg J."/>
            <person name="Griggs A."/>
            <person name="Gujja S."/>
            <person name="Hansen M."/>
            <person name="Howarth C."/>
            <person name="Imamovic A."/>
            <person name="Ireland A."/>
            <person name="Larimer J."/>
            <person name="McCowan C."/>
            <person name="Murphy C."/>
            <person name="Pearson M."/>
            <person name="Poon T.W."/>
            <person name="Priest M."/>
            <person name="Roberts A."/>
            <person name="Saif S."/>
            <person name="Shea T."/>
            <person name="Sisk P."/>
            <person name="Sykes S."/>
            <person name="Wortman J."/>
            <person name="Nusbaum C."/>
            <person name="Birren B."/>
        </authorList>
    </citation>
    <scope>NUCLEOTIDE SEQUENCE [LARGE SCALE GENOMIC DNA]</scope>
    <source>
        <strain evidence="1 2">P1976</strain>
    </source>
</reference>
<evidence type="ECO:0000313" key="1">
    <source>
        <dbReference type="EMBL" id="ETO60354.1"/>
    </source>
</evidence>
<proteinExistence type="predicted"/>
<organism evidence="1 2">
    <name type="scientific">Phytophthora nicotianae P1976</name>
    <dbReference type="NCBI Taxonomy" id="1317066"/>
    <lineage>
        <taxon>Eukaryota</taxon>
        <taxon>Sar</taxon>
        <taxon>Stramenopiles</taxon>
        <taxon>Oomycota</taxon>
        <taxon>Peronosporomycetes</taxon>
        <taxon>Peronosporales</taxon>
        <taxon>Peronosporaceae</taxon>
        <taxon>Phytophthora</taxon>
    </lineage>
</organism>
<evidence type="ECO:0000313" key="2">
    <source>
        <dbReference type="Proteomes" id="UP000028582"/>
    </source>
</evidence>
<protein>
    <submittedName>
        <fullName evidence="1">Uncharacterized protein</fullName>
    </submittedName>
</protein>
<dbReference type="Proteomes" id="UP000028582">
    <property type="component" value="Unassembled WGS sequence"/>
</dbReference>
<accession>A0A080Z143</accession>
<dbReference type="AlphaFoldDB" id="A0A080Z143"/>
<name>A0A080Z143_PHYNI</name>